<sequence>MSPQKYQLPKSTTDSFLQIKKLSLNSNERSKTLPSVENDFVH</sequence>
<evidence type="ECO:0000313" key="1">
    <source>
        <dbReference type="EMBL" id="EOQ95931.1"/>
    </source>
</evidence>
<keyword evidence="2" id="KW-1185">Reference proteome</keyword>
<dbReference type="EMBL" id="AOGZ02000014">
    <property type="protein sequence ID" value="EOQ95931.1"/>
    <property type="molecule type" value="Genomic_DNA"/>
</dbReference>
<protein>
    <submittedName>
        <fullName evidence="1">Uncharacterized protein</fullName>
    </submittedName>
</protein>
<evidence type="ECO:0000313" key="2">
    <source>
        <dbReference type="Proteomes" id="UP000013984"/>
    </source>
</evidence>
<accession>R9A131</accession>
<proteinExistence type="predicted"/>
<gene>
    <name evidence="1" type="ORF">LEP1GSC195_1674</name>
</gene>
<reference evidence="1" key="1">
    <citation type="submission" date="2013-04" db="EMBL/GenBank/DDBJ databases">
        <authorList>
            <person name="Harkins D.M."/>
            <person name="Durkin A.S."/>
            <person name="Brinkac L.M."/>
            <person name="Haft D.H."/>
            <person name="Selengut J.D."/>
            <person name="Sanka R."/>
            <person name="DePew J."/>
            <person name="Purushe J."/>
            <person name="Galloway R.L."/>
            <person name="Vinetz J.M."/>
            <person name="Sutton G.G."/>
            <person name="Nierman W.C."/>
            <person name="Fouts D.E."/>
        </authorList>
    </citation>
    <scope>NUCLEOTIDE SEQUENCE [LARGE SCALE GENOMIC DNA]</scope>
    <source>
        <strain evidence="1">CDC</strain>
    </source>
</reference>
<name>R9A131_9LEPT</name>
<dbReference type="Proteomes" id="UP000013984">
    <property type="component" value="Unassembled WGS sequence"/>
</dbReference>
<dbReference type="AlphaFoldDB" id="R9A131"/>
<organism evidence="1 2">
    <name type="scientific">Leptospira wolbachii serovar Codice str. CDC</name>
    <dbReference type="NCBI Taxonomy" id="1218599"/>
    <lineage>
        <taxon>Bacteria</taxon>
        <taxon>Pseudomonadati</taxon>
        <taxon>Spirochaetota</taxon>
        <taxon>Spirochaetia</taxon>
        <taxon>Leptospirales</taxon>
        <taxon>Leptospiraceae</taxon>
        <taxon>Leptospira</taxon>
    </lineage>
</organism>
<comment type="caution">
    <text evidence="1">The sequence shown here is derived from an EMBL/GenBank/DDBJ whole genome shotgun (WGS) entry which is preliminary data.</text>
</comment>